<reference evidence="1 3" key="1">
    <citation type="journal article" date="2014" name="Nat. Genet.">
        <title>Genome and transcriptome of the porcine whipworm Trichuris suis.</title>
        <authorList>
            <person name="Jex A.R."/>
            <person name="Nejsum P."/>
            <person name="Schwarz E.M."/>
            <person name="Hu L."/>
            <person name="Young N.D."/>
            <person name="Hall R.S."/>
            <person name="Korhonen P.K."/>
            <person name="Liao S."/>
            <person name="Thamsborg S."/>
            <person name="Xia J."/>
            <person name="Xu P."/>
            <person name="Wang S."/>
            <person name="Scheerlinck J.P."/>
            <person name="Hofmann A."/>
            <person name="Sternberg P.W."/>
            <person name="Wang J."/>
            <person name="Gasser R.B."/>
        </authorList>
    </citation>
    <scope>NUCLEOTIDE SEQUENCE [LARGE SCALE GENOMIC DNA]</scope>
    <source>
        <strain evidence="2">DCEP-RM93F</strain>
        <strain evidence="1">DCEP-RM93M</strain>
    </source>
</reference>
<accession>A0A085LYP9</accession>
<dbReference type="Proteomes" id="UP000030758">
    <property type="component" value="Unassembled WGS sequence"/>
</dbReference>
<protein>
    <recommendedName>
        <fullName evidence="4">BED-type domain-containing protein</fullName>
    </recommendedName>
</protein>
<dbReference type="AlphaFoldDB" id="A0A085LYP9"/>
<dbReference type="EMBL" id="KL363259">
    <property type="protein sequence ID" value="KFD50095.1"/>
    <property type="molecule type" value="Genomic_DNA"/>
</dbReference>
<dbReference type="EMBL" id="KL367732">
    <property type="protein sequence ID" value="KFD59802.1"/>
    <property type="molecule type" value="Genomic_DNA"/>
</dbReference>
<name>A0A085LYP9_9BILA</name>
<organism evidence="1 3">
    <name type="scientific">Trichuris suis</name>
    <name type="common">pig whipworm</name>
    <dbReference type="NCBI Taxonomy" id="68888"/>
    <lineage>
        <taxon>Eukaryota</taxon>
        <taxon>Metazoa</taxon>
        <taxon>Ecdysozoa</taxon>
        <taxon>Nematoda</taxon>
        <taxon>Enoplea</taxon>
        <taxon>Dorylaimia</taxon>
        <taxon>Trichinellida</taxon>
        <taxon>Trichuridae</taxon>
        <taxon>Trichuris</taxon>
    </lineage>
</organism>
<dbReference type="Proteomes" id="UP000030764">
    <property type="component" value="Unassembled WGS sequence"/>
</dbReference>
<keyword evidence="3" id="KW-1185">Reference proteome</keyword>
<proteinExistence type="predicted"/>
<evidence type="ECO:0008006" key="4">
    <source>
        <dbReference type="Google" id="ProtNLM"/>
    </source>
</evidence>
<evidence type="ECO:0000313" key="2">
    <source>
        <dbReference type="EMBL" id="KFD59802.1"/>
    </source>
</evidence>
<evidence type="ECO:0000313" key="3">
    <source>
        <dbReference type="Proteomes" id="UP000030764"/>
    </source>
</evidence>
<evidence type="ECO:0000313" key="1">
    <source>
        <dbReference type="EMBL" id="KFD50095.1"/>
    </source>
</evidence>
<sequence length="285" mass="32098">MAQANKKCREYIGEYLRFGVAVSPGREHLPVCLLCERVLSNESMKPPRMKMHLMRRHPDKSNMDVSYSRALREKVMKKRTLNSMISSLSKPDRDGLAASYRISLLIAKAGKPHTIGEELIMPAIAEILEAVLHQNARDVTRKIPLSNHTVQRRIDAMAEDTEETLCCMLRQREFSLQLDESTLPGNESLLLAYVRFIKEEWFVEELLLSKELSSNTRGESIFQAVEEFFMEKAIPLQNVIAVATGGAPAMLGCQRGFISYLKDIVPMCCRSIACCIGSISSPAFE</sequence>
<dbReference type="PANTHER" id="PTHR45913:SF22">
    <property type="entry name" value="SCAN BOX DOMAIN-CONTAINING PROTEIN"/>
    <property type="match status" value="1"/>
</dbReference>
<dbReference type="PANTHER" id="PTHR45913">
    <property type="entry name" value="EPM2A-INTERACTING PROTEIN 1"/>
    <property type="match status" value="1"/>
</dbReference>
<gene>
    <name evidence="1" type="ORF">M513_09055</name>
    <name evidence="2" type="ORF">M514_09055</name>
</gene>